<accession>A0AAV8BX50</accession>
<feature type="domain" description="Aminotransferase-like plant mobile" evidence="1">
    <location>
        <begin position="3"/>
        <end position="47"/>
    </location>
</feature>
<evidence type="ECO:0000259" key="1">
    <source>
        <dbReference type="Pfam" id="PF10536"/>
    </source>
</evidence>
<dbReference type="AlphaFoldDB" id="A0AAV8BX50"/>
<feature type="domain" description="Aminotransferase-like plant mobile" evidence="1">
    <location>
        <begin position="205"/>
        <end position="393"/>
    </location>
</feature>
<evidence type="ECO:0000313" key="2">
    <source>
        <dbReference type="EMBL" id="KAJ4747753.1"/>
    </source>
</evidence>
<dbReference type="InterPro" id="IPR044824">
    <property type="entry name" value="MAIN-like"/>
</dbReference>
<dbReference type="PANTHER" id="PTHR46033:SF71">
    <property type="entry name" value="OS11G0534500 PROTEIN"/>
    <property type="match status" value="1"/>
</dbReference>
<proteinExistence type="predicted"/>
<keyword evidence="3" id="KW-1185">Reference proteome</keyword>
<gene>
    <name evidence="2" type="ORF">LUZ62_082158</name>
</gene>
<reference evidence="2" key="1">
    <citation type="submission" date="2022-08" db="EMBL/GenBank/DDBJ databases">
        <authorList>
            <person name="Marques A."/>
        </authorList>
    </citation>
    <scope>NUCLEOTIDE SEQUENCE</scope>
    <source>
        <strain evidence="2">RhyPub2mFocal</strain>
        <tissue evidence="2">Leaves</tissue>
    </source>
</reference>
<protein>
    <submittedName>
        <fullName evidence="2">Serine/threonine protein phosphatase 7 long form isogeny</fullName>
    </submittedName>
</protein>
<name>A0AAV8BX50_9POAL</name>
<dbReference type="Proteomes" id="UP001140206">
    <property type="component" value="Chromosome 5"/>
</dbReference>
<dbReference type="EMBL" id="JAMFTS010000005">
    <property type="protein sequence ID" value="KAJ4747753.1"/>
    <property type="molecule type" value="Genomic_DNA"/>
</dbReference>
<dbReference type="InterPro" id="IPR019557">
    <property type="entry name" value="AminoTfrase-like_pln_mobile"/>
</dbReference>
<evidence type="ECO:0000313" key="3">
    <source>
        <dbReference type="Proteomes" id="UP001140206"/>
    </source>
</evidence>
<dbReference type="GO" id="GO:0010073">
    <property type="term" value="P:meristem maintenance"/>
    <property type="evidence" value="ECO:0007669"/>
    <property type="project" value="InterPro"/>
</dbReference>
<dbReference type="PANTHER" id="PTHR46033">
    <property type="entry name" value="PROTEIN MAIN-LIKE 2"/>
    <property type="match status" value="1"/>
</dbReference>
<comment type="caution">
    <text evidence="2">The sequence shown here is derived from an EMBL/GenBank/DDBJ whole genome shotgun (WGS) entry which is preliminary data.</text>
</comment>
<organism evidence="2 3">
    <name type="scientific">Rhynchospora pubera</name>
    <dbReference type="NCBI Taxonomy" id="906938"/>
    <lineage>
        <taxon>Eukaryota</taxon>
        <taxon>Viridiplantae</taxon>
        <taxon>Streptophyta</taxon>
        <taxon>Embryophyta</taxon>
        <taxon>Tracheophyta</taxon>
        <taxon>Spermatophyta</taxon>
        <taxon>Magnoliopsida</taxon>
        <taxon>Liliopsida</taxon>
        <taxon>Poales</taxon>
        <taxon>Cyperaceae</taxon>
        <taxon>Cyperoideae</taxon>
        <taxon>Rhynchosporeae</taxon>
        <taxon>Rhynchospora</taxon>
    </lineage>
</organism>
<sequence>MFWRPETHTFHFSRVGEMTVTLEDVAFIFGLPTTGRPVTGRTDYDDVQKLADFALPRDTPMEDVLDCFRERATDRRAGRRNPRRSSNCFFVASLPPFRDKFFSKSRNATAKKNTRGSTSIHEASRRSWRIYIRRRSWRIYIRRRSWRFFICPPCCPPPPPVPLPADQLLHLSQSELRGVRAWTPEMHKAKMIRTEEVDQRLVILGLIHFVELGHMPLDRSMIQGLAMFWRPETHTFHFSRVGEMTVTLEDVAFIFGLPTTGRPVTGRTDYDDVQKLADFALPRDTPMEDVLDCFRERATDRRAGRKLHAVQFGKLRDMWAQGPGSEDADRIDRYTRALVLELMGCEMFPDTTGDYVPCFYLELLRDVHALDSVRYNWGAATLAMLYRGLDLAVLANGAQKVPAPQWTTRLRSKKVKGPVRSGIEYARDILMKMEHAHVVWRPYEDELRQVVMPPYARYEQRYYRLRVPCIHFWVVAWHYADRVMHQFMLFQTVPPPLPTRLGGGWRLCYSTGTTHFVRGICRTFSQ</sequence>
<dbReference type="Pfam" id="PF10536">
    <property type="entry name" value="PMD"/>
    <property type="match status" value="2"/>
</dbReference>